<feature type="compositionally biased region" description="Low complexity" evidence="1">
    <location>
        <begin position="51"/>
        <end position="67"/>
    </location>
</feature>
<gene>
    <name evidence="2" type="ORF">UFOPK3376_02712</name>
</gene>
<dbReference type="AlphaFoldDB" id="A0A6J7FBD4"/>
<proteinExistence type="predicted"/>
<name>A0A6J7FBD4_9ZZZZ</name>
<feature type="region of interest" description="Disordered" evidence="1">
    <location>
        <begin position="1"/>
        <end position="67"/>
    </location>
</feature>
<accession>A0A6J7FBD4</accession>
<dbReference type="EMBL" id="CAFBLP010000098">
    <property type="protein sequence ID" value="CAB4889619.1"/>
    <property type="molecule type" value="Genomic_DNA"/>
</dbReference>
<feature type="compositionally biased region" description="Basic and acidic residues" evidence="1">
    <location>
        <begin position="31"/>
        <end position="40"/>
    </location>
</feature>
<evidence type="ECO:0000313" key="2">
    <source>
        <dbReference type="EMBL" id="CAB4889619.1"/>
    </source>
</evidence>
<reference evidence="2" key="1">
    <citation type="submission" date="2020-05" db="EMBL/GenBank/DDBJ databases">
        <authorList>
            <person name="Chiriac C."/>
            <person name="Salcher M."/>
            <person name="Ghai R."/>
            <person name="Kavagutti S V."/>
        </authorList>
    </citation>
    <scope>NUCLEOTIDE SEQUENCE</scope>
</reference>
<evidence type="ECO:0000256" key="1">
    <source>
        <dbReference type="SAM" id="MobiDB-lite"/>
    </source>
</evidence>
<sequence length="67" mass="6528">MAEAQVVAGLVGGDQPEEHGGELGAGGNAGERPRRLEKRMGVGRGRGIGIEGVEVGDTGAGTDATGG</sequence>
<protein>
    <submittedName>
        <fullName evidence="2">Unannotated protein</fullName>
    </submittedName>
</protein>
<organism evidence="2">
    <name type="scientific">freshwater metagenome</name>
    <dbReference type="NCBI Taxonomy" id="449393"/>
    <lineage>
        <taxon>unclassified sequences</taxon>
        <taxon>metagenomes</taxon>
        <taxon>ecological metagenomes</taxon>
    </lineage>
</organism>